<keyword evidence="3" id="KW-1185">Reference proteome</keyword>
<reference evidence="2" key="1">
    <citation type="submission" date="2017-07" db="EMBL/GenBank/DDBJ databases">
        <title>Taro Niue Genome Assembly and Annotation.</title>
        <authorList>
            <person name="Atibalentja N."/>
            <person name="Keating K."/>
            <person name="Fields C.J."/>
        </authorList>
    </citation>
    <scope>NUCLEOTIDE SEQUENCE</scope>
    <source>
        <strain evidence="2">Niue_2</strain>
        <tissue evidence="2">Leaf</tissue>
    </source>
</reference>
<gene>
    <name evidence="2" type="ORF">Taro_047254</name>
</gene>
<name>A0A843X6H8_COLES</name>
<keyword evidence="1" id="KW-0812">Transmembrane</keyword>
<proteinExistence type="predicted"/>
<feature type="transmembrane region" description="Helical" evidence="1">
    <location>
        <begin position="245"/>
        <end position="266"/>
    </location>
</feature>
<evidence type="ECO:0000256" key="1">
    <source>
        <dbReference type="SAM" id="Phobius"/>
    </source>
</evidence>
<feature type="transmembrane region" description="Helical" evidence="1">
    <location>
        <begin position="337"/>
        <end position="361"/>
    </location>
</feature>
<dbReference type="EMBL" id="NMUH01006051">
    <property type="protein sequence ID" value="MQM14325.1"/>
    <property type="molecule type" value="Genomic_DNA"/>
</dbReference>
<keyword evidence="1" id="KW-1133">Transmembrane helix</keyword>
<keyword evidence="1" id="KW-0472">Membrane</keyword>
<sequence length="568" mass="61872">MGRFPSGDRAWWRPAACVRSEEEVSNRREGPYGVRFFHVGGPGMEHPVVCLSADVETARRVETSEEASAQACPVQRLSSLPGTPVLRSLLREYSGLRACSSWQSTGRTLELRGKRGLDSGAESFVEISCLGRDTEVVEVVLFPAWPRQSLVSLPLSVLVPEPCSGVRREAAAWPGCGVACVGTGNPYWALFARLTPLLPSVRGSSSSELGVGRVADAAVAPCVVSSSKSECCELLYLSVRLPCKFCVRAAVGCSCCCVAYVASVVAWRVRVVVARLAVDLLAMFFLVWRKVACKCRVLRHLPVVVVGLVLTSCELWLRCITWLPCVLVKVALSVVRWALVVAYVSVFPLALGASVFGYGALLRLRVRVVGVLPIPRWFSVVRGVDAFWVSVAVRHVMECVVSQFLWLRMRLVSLLDREEGVSHVAVGNRVLCRVLPATEWVVERLVPTARFVGGCSRVVFGWCSLLFSWQPTGRTLELRGKRGLDSGAESFVELSCLGRDAEVVEAVLFPARPKQSLVSLPLSTLVSEPCSGVRREAAACPGCGVACVGVFLWRLCLTLPGRRRQELG</sequence>
<comment type="caution">
    <text evidence="2">The sequence shown here is derived from an EMBL/GenBank/DDBJ whole genome shotgun (WGS) entry which is preliminary data.</text>
</comment>
<feature type="transmembrane region" description="Helical" evidence="1">
    <location>
        <begin position="272"/>
        <end position="288"/>
    </location>
</feature>
<protein>
    <submittedName>
        <fullName evidence="2">Uncharacterized protein</fullName>
    </submittedName>
</protein>
<organism evidence="2 3">
    <name type="scientific">Colocasia esculenta</name>
    <name type="common">Wild taro</name>
    <name type="synonym">Arum esculentum</name>
    <dbReference type="NCBI Taxonomy" id="4460"/>
    <lineage>
        <taxon>Eukaryota</taxon>
        <taxon>Viridiplantae</taxon>
        <taxon>Streptophyta</taxon>
        <taxon>Embryophyta</taxon>
        <taxon>Tracheophyta</taxon>
        <taxon>Spermatophyta</taxon>
        <taxon>Magnoliopsida</taxon>
        <taxon>Liliopsida</taxon>
        <taxon>Araceae</taxon>
        <taxon>Aroideae</taxon>
        <taxon>Colocasieae</taxon>
        <taxon>Colocasia</taxon>
    </lineage>
</organism>
<evidence type="ECO:0000313" key="3">
    <source>
        <dbReference type="Proteomes" id="UP000652761"/>
    </source>
</evidence>
<dbReference type="AlphaFoldDB" id="A0A843X6H8"/>
<feature type="transmembrane region" description="Helical" evidence="1">
    <location>
        <begin position="300"/>
        <end position="317"/>
    </location>
</feature>
<dbReference type="Proteomes" id="UP000652761">
    <property type="component" value="Unassembled WGS sequence"/>
</dbReference>
<evidence type="ECO:0000313" key="2">
    <source>
        <dbReference type="EMBL" id="MQM14325.1"/>
    </source>
</evidence>
<accession>A0A843X6H8</accession>